<reference evidence="2" key="1">
    <citation type="submission" date="2017-06" db="EMBL/GenBank/DDBJ databases">
        <authorList>
            <person name="Varghese N."/>
            <person name="Submissions S."/>
        </authorList>
    </citation>
    <scope>NUCLEOTIDE SEQUENCE [LARGE SCALE GENOMIC DNA]</scope>
    <source>
        <strain evidence="2">DSM 11116</strain>
    </source>
</reference>
<keyword evidence="2" id="KW-1185">Reference proteome</keyword>
<accession>A0A212TGU6</accession>
<dbReference type="Gene3D" id="1.20.1290.10">
    <property type="entry name" value="AhpD-like"/>
    <property type="match status" value="1"/>
</dbReference>
<organism evidence="1 2">
    <name type="scientific">Hymenobacter gelipurpurascens</name>
    <dbReference type="NCBI Taxonomy" id="89968"/>
    <lineage>
        <taxon>Bacteria</taxon>
        <taxon>Pseudomonadati</taxon>
        <taxon>Bacteroidota</taxon>
        <taxon>Cytophagia</taxon>
        <taxon>Cytophagales</taxon>
        <taxon>Hymenobacteraceae</taxon>
        <taxon>Hymenobacter</taxon>
    </lineage>
</organism>
<dbReference type="PANTHER" id="PTHR33570:SF2">
    <property type="entry name" value="CARBOXYMUCONOLACTONE DECARBOXYLASE-LIKE DOMAIN-CONTAINING PROTEIN"/>
    <property type="match status" value="1"/>
</dbReference>
<name>A0A212TGU6_9BACT</name>
<dbReference type="InterPro" id="IPR052512">
    <property type="entry name" value="4CMD/NDH-1_regulator"/>
</dbReference>
<dbReference type="Proteomes" id="UP000198131">
    <property type="component" value="Unassembled WGS sequence"/>
</dbReference>
<gene>
    <name evidence="1" type="ORF">SAMN06265337_1240</name>
</gene>
<dbReference type="EMBL" id="FYEW01000001">
    <property type="protein sequence ID" value="SNC65223.1"/>
    <property type="molecule type" value="Genomic_DNA"/>
</dbReference>
<dbReference type="SUPFAM" id="SSF69118">
    <property type="entry name" value="AhpD-like"/>
    <property type="match status" value="1"/>
</dbReference>
<dbReference type="RefSeq" id="WP_088842494.1">
    <property type="nucleotide sequence ID" value="NZ_FYEW01000001.1"/>
</dbReference>
<dbReference type="OrthoDB" id="9812754at2"/>
<dbReference type="InterPro" id="IPR029032">
    <property type="entry name" value="AhpD-like"/>
</dbReference>
<dbReference type="AlphaFoldDB" id="A0A212TGU6"/>
<proteinExistence type="predicted"/>
<dbReference type="GO" id="GO:0051920">
    <property type="term" value="F:peroxiredoxin activity"/>
    <property type="evidence" value="ECO:0007669"/>
    <property type="project" value="InterPro"/>
</dbReference>
<sequence length="214" mass="23418">MLTPKQEKLASIASYTAVSDVANLAQELTAGLEAGLTINEIKEVFTQLCAYCGFPRGLRGIDTFMDVLLERQARGIQDVAGREPSPVTDTRSYYDRGEAVQMAVTGWSKEKLRAGAMGFIPKIDVQLKHYIFADIYDSDVLSYSDREIATVAAQLSMDGIEPQIQAHINAAFQVGLNEAQVRHIIAIIEREFGPAKGDRGRALLANVLAARTTK</sequence>
<protein>
    <submittedName>
        <fullName evidence="1">Carboxymuconolactone decarboxylase family protein</fullName>
    </submittedName>
</protein>
<evidence type="ECO:0000313" key="2">
    <source>
        <dbReference type="Proteomes" id="UP000198131"/>
    </source>
</evidence>
<dbReference type="PANTHER" id="PTHR33570">
    <property type="entry name" value="4-CARBOXYMUCONOLACTONE DECARBOXYLASE FAMILY PROTEIN"/>
    <property type="match status" value="1"/>
</dbReference>
<evidence type="ECO:0000313" key="1">
    <source>
        <dbReference type="EMBL" id="SNC65223.1"/>
    </source>
</evidence>